<dbReference type="AlphaFoldDB" id="A0A6G0VWP1"/>
<keyword evidence="2" id="KW-1185">Reference proteome</keyword>
<feature type="non-terminal residue" evidence="1">
    <location>
        <position position="1"/>
    </location>
</feature>
<gene>
    <name evidence="1" type="ORF">FWK35_00026975</name>
</gene>
<sequence>NLLIDEGSWEADEIFKDHNYNEATVLNCIIYYTTGYVSKQIARNTSYTLCLSALIVKDKFIDLPEAELINVKSKGGLTHPNLNLFHFLSNVEECFAKHCEQKNKILYIMPFSYKEHKNDIVTSILSNYIIMRMLHFTVQDNRQEKKKSREKKKIVKLISK</sequence>
<dbReference type="Proteomes" id="UP000478052">
    <property type="component" value="Unassembled WGS sequence"/>
</dbReference>
<evidence type="ECO:0000313" key="1">
    <source>
        <dbReference type="EMBL" id="KAF0712124.1"/>
    </source>
</evidence>
<comment type="caution">
    <text evidence="1">The sequence shown here is derived from an EMBL/GenBank/DDBJ whole genome shotgun (WGS) entry which is preliminary data.</text>
</comment>
<feature type="non-terminal residue" evidence="1">
    <location>
        <position position="160"/>
    </location>
</feature>
<accession>A0A6G0VWP1</accession>
<name>A0A6G0VWP1_APHCR</name>
<protein>
    <submittedName>
        <fullName evidence="1">Uncharacterized protein</fullName>
    </submittedName>
</protein>
<proteinExistence type="predicted"/>
<organism evidence="1 2">
    <name type="scientific">Aphis craccivora</name>
    <name type="common">Cowpea aphid</name>
    <dbReference type="NCBI Taxonomy" id="307492"/>
    <lineage>
        <taxon>Eukaryota</taxon>
        <taxon>Metazoa</taxon>
        <taxon>Ecdysozoa</taxon>
        <taxon>Arthropoda</taxon>
        <taxon>Hexapoda</taxon>
        <taxon>Insecta</taxon>
        <taxon>Pterygota</taxon>
        <taxon>Neoptera</taxon>
        <taxon>Paraneoptera</taxon>
        <taxon>Hemiptera</taxon>
        <taxon>Sternorrhyncha</taxon>
        <taxon>Aphidomorpha</taxon>
        <taxon>Aphidoidea</taxon>
        <taxon>Aphididae</taxon>
        <taxon>Aphidini</taxon>
        <taxon>Aphis</taxon>
        <taxon>Aphis</taxon>
    </lineage>
</organism>
<reference evidence="1 2" key="1">
    <citation type="submission" date="2019-08" db="EMBL/GenBank/DDBJ databases">
        <title>Whole genome of Aphis craccivora.</title>
        <authorList>
            <person name="Voronova N.V."/>
            <person name="Shulinski R.S."/>
            <person name="Bandarenka Y.V."/>
            <person name="Zhorov D.G."/>
            <person name="Warner D."/>
        </authorList>
    </citation>
    <scope>NUCLEOTIDE SEQUENCE [LARGE SCALE GENOMIC DNA]</scope>
    <source>
        <strain evidence="1">180601</strain>
        <tissue evidence="1">Whole Body</tissue>
    </source>
</reference>
<evidence type="ECO:0000313" key="2">
    <source>
        <dbReference type="Proteomes" id="UP000478052"/>
    </source>
</evidence>
<dbReference type="OrthoDB" id="6622899at2759"/>
<dbReference type="EMBL" id="VUJU01011050">
    <property type="protein sequence ID" value="KAF0712124.1"/>
    <property type="molecule type" value="Genomic_DNA"/>
</dbReference>